<accession>A0A965ZIF4</accession>
<dbReference type="AlphaFoldDB" id="A0A965ZIF4"/>
<proteinExistence type="predicted"/>
<comment type="caution">
    <text evidence="1">The sequence shown here is derived from an EMBL/GenBank/DDBJ whole genome shotgun (WGS) entry which is preliminary data.</text>
</comment>
<evidence type="ECO:0008006" key="3">
    <source>
        <dbReference type="Google" id="ProtNLM"/>
    </source>
</evidence>
<sequence length="224" mass="26063">MLENEVSNMENLTSSFEQQVEQGNLFLHTSLSQQSARINEIESFLYAVIDILIKKGVAVPELLSESVLKIRQEIREKEEENFLDISLRADFGEEDREFVPVNCSERLPICKAVCCKLDFALNAEEIESGKIKWELGRPYFIRHEPKSCYCCHINQESKACNVYDHRPSVCKKYSCANDHRIWKDFDKMELNDEWLNENIKERKIKFTGAAIFNYHSVAGDKIDK</sequence>
<reference evidence="1" key="1">
    <citation type="submission" date="2020-01" db="EMBL/GenBank/DDBJ databases">
        <authorList>
            <person name="Seo Y.L."/>
        </authorList>
    </citation>
    <scope>NUCLEOTIDE SEQUENCE</scope>
    <source>
        <strain evidence="1">R11</strain>
    </source>
</reference>
<dbReference type="EMBL" id="WWEO01000045">
    <property type="protein sequence ID" value="NCD71689.1"/>
    <property type="molecule type" value="Genomic_DNA"/>
</dbReference>
<dbReference type="Proteomes" id="UP000638732">
    <property type="component" value="Unassembled WGS sequence"/>
</dbReference>
<name>A0A965ZIF4_9SPHI</name>
<keyword evidence="2" id="KW-1185">Reference proteome</keyword>
<evidence type="ECO:0000313" key="1">
    <source>
        <dbReference type="EMBL" id="NCD71689.1"/>
    </source>
</evidence>
<reference evidence="1" key="2">
    <citation type="submission" date="2020-10" db="EMBL/GenBank/DDBJ databases">
        <title>Mucilaginibacter sp. nov., isolated from soil.</title>
        <authorList>
            <person name="Jeon C.O."/>
        </authorList>
    </citation>
    <scope>NUCLEOTIDE SEQUENCE</scope>
    <source>
        <strain evidence="1">R11</strain>
    </source>
</reference>
<gene>
    <name evidence="1" type="ORF">GSY63_20150</name>
</gene>
<evidence type="ECO:0000313" key="2">
    <source>
        <dbReference type="Proteomes" id="UP000638732"/>
    </source>
</evidence>
<organism evidence="1 2">
    <name type="scientific">Mucilaginibacter agri</name>
    <dbReference type="NCBI Taxonomy" id="2695265"/>
    <lineage>
        <taxon>Bacteria</taxon>
        <taxon>Pseudomonadati</taxon>
        <taxon>Bacteroidota</taxon>
        <taxon>Sphingobacteriia</taxon>
        <taxon>Sphingobacteriales</taxon>
        <taxon>Sphingobacteriaceae</taxon>
        <taxon>Mucilaginibacter</taxon>
    </lineage>
</organism>
<protein>
    <recommendedName>
        <fullName evidence="3">YkgJ family cysteine cluster protein</fullName>
    </recommendedName>
</protein>